<evidence type="ECO:0000256" key="10">
    <source>
        <dbReference type="ARBA" id="ARBA00037831"/>
    </source>
</evidence>
<evidence type="ECO:0000256" key="12">
    <source>
        <dbReference type="ARBA" id="ARBA00049326"/>
    </source>
</evidence>
<dbReference type="GO" id="GO:0046872">
    <property type="term" value="F:metal ion binding"/>
    <property type="evidence" value="ECO:0007669"/>
    <property type="project" value="UniProtKB-KW"/>
</dbReference>
<dbReference type="Gene3D" id="3.40.630.10">
    <property type="entry name" value="Zn peptidases"/>
    <property type="match status" value="1"/>
</dbReference>
<dbReference type="OrthoDB" id="8300214at2759"/>
<feature type="binding site" evidence="14">
    <location>
        <position position="24"/>
    </location>
    <ligand>
        <name>Zn(2+)</name>
        <dbReference type="ChEBI" id="CHEBI:29105"/>
    </ligand>
</feature>
<evidence type="ECO:0000313" key="17">
    <source>
        <dbReference type="Proteomes" id="UP000504632"/>
    </source>
</evidence>
<dbReference type="Pfam" id="PF24827">
    <property type="entry name" value="AstE_AspA_cat"/>
    <property type="match status" value="1"/>
</dbReference>
<dbReference type="GO" id="GO:0016788">
    <property type="term" value="F:hydrolase activity, acting on ester bonds"/>
    <property type="evidence" value="ECO:0007669"/>
    <property type="project" value="InterPro"/>
</dbReference>
<gene>
    <name evidence="18" type="primary">LOC115823956</name>
</gene>
<evidence type="ECO:0000256" key="2">
    <source>
        <dbReference type="ARBA" id="ARBA00006173"/>
    </source>
</evidence>
<dbReference type="Proteomes" id="UP000504632">
    <property type="component" value="Chromosome 11"/>
</dbReference>
<reference evidence="18" key="2">
    <citation type="submission" date="2025-08" db="UniProtKB">
        <authorList>
            <consortium name="RefSeq"/>
        </authorList>
    </citation>
    <scope>IDENTIFICATION</scope>
</reference>
<comment type="catalytic activity">
    <reaction evidence="12">
        <text>an N-acyl-aromatic L-alpha-amino acid + H2O = an aromatic L-alpha-amino acid + a carboxylate</text>
        <dbReference type="Rhea" id="RHEA:54184"/>
        <dbReference type="ChEBI" id="CHEBI:15377"/>
        <dbReference type="ChEBI" id="CHEBI:29067"/>
        <dbReference type="ChEBI" id="CHEBI:84824"/>
        <dbReference type="ChEBI" id="CHEBI:138093"/>
        <dbReference type="EC" id="3.5.1.114"/>
    </reaction>
</comment>
<evidence type="ECO:0000256" key="1">
    <source>
        <dbReference type="ARBA" id="ARBA00004496"/>
    </source>
</evidence>
<evidence type="ECO:0000256" key="11">
    <source>
        <dbReference type="ARBA" id="ARBA00048435"/>
    </source>
</evidence>
<evidence type="ECO:0000256" key="14">
    <source>
        <dbReference type="PIRSR" id="PIRSR018001-3"/>
    </source>
</evidence>
<feature type="binding site" evidence="14">
    <location>
        <position position="21"/>
    </location>
    <ligand>
        <name>Zn(2+)</name>
        <dbReference type="ChEBI" id="CHEBI:29105"/>
    </ligand>
</feature>
<evidence type="ECO:0000256" key="8">
    <source>
        <dbReference type="ARBA" id="ARBA00023136"/>
    </source>
</evidence>
<dbReference type="HAMAP" id="MF_00704">
    <property type="entry name" value="Aspartoacylase"/>
    <property type="match status" value="1"/>
</dbReference>
<keyword evidence="3" id="KW-1003">Cell membrane</keyword>
<feature type="binding site" evidence="14">
    <location>
        <position position="118"/>
    </location>
    <ligand>
        <name>Zn(2+)</name>
        <dbReference type="ChEBI" id="CHEBI:29105"/>
    </ligand>
</feature>
<evidence type="ECO:0000256" key="5">
    <source>
        <dbReference type="ARBA" id="ARBA00022723"/>
    </source>
</evidence>
<evidence type="ECO:0000256" key="13">
    <source>
        <dbReference type="PIRSR" id="PIRSR018001-1"/>
    </source>
</evidence>
<organism evidence="17 18">
    <name type="scientific">Chanos chanos</name>
    <name type="common">Milkfish</name>
    <name type="synonym">Mugil chanos</name>
    <dbReference type="NCBI Taxonomy" id="29144"/>
    <lineage>
        <taxon>Eukaryota</taxon>
        <taxon>Metazoa</taxon>
        <taxon>Chordata</taxon>
        <taxon>Craniata</taxon>
        <taxon>Vertebrata</taxon>
        <taxon>Euteleostomi</taxon>
        <taxon>Actinopterygii</taxon>
        <taxon>Neopterygii</taxon>
        <taxon>Teleostei</taxon>
        <taxon>Ostariophysi</taxon>
        <taxon>Gonorynchiformes</taxon>
        <taxon>Chanidae</taxon>
        <taxon>Chanos</taxon>
    </lineage>
</organism>
<dbReference type="EC" id="3.5.1.114" evidence="9"/>
<comment type="catalytic activity">
    <reaction evidence="11">
        <text>an N-acetyl-L-cysteine-S-conjugate + H2O = an S-substituted L-cysteine + acetate</text>
        <dbReference type="Rhea" id="RHEA:36855"/>
        <dbReference type="ChEBI" id="CHEBI:15377"/>
        <dbReference type="ChEBI" id="CHEBI:30089"/>
        <dbReference type="ChEBI" id="CHEBI:58717"/>
        <dbReference type="ChEBI" id="CHEBI:58718"/>
        <dbReference type="EC" id="3.5.1.114"/>
    </reaction>
</comment>
<dbReference type="GeneID" id="115823956"/>
<keyword evidence="4" id="KW-0963">Cytoplasm</keyword>
<dbReference type="GO" id="GO:0005829">
    <property type="term" value="C:cytosol"/>
    <property type="evidence" value="ECO:0007669"/>
    <property type="project" value="TreeGrafter"/>
</dbReference>
<feature type="domain" description="AstE/AspA barrel-sandwich hybrid" evidence="15">
    <location>
        <begin position="221"/>
        <end position="303"/>
    </location>
</feature>
<dbReference type="RefSeq" id="XP_030643864.1">
    <property type="nucleotide sequence ID" value="XM_030788004.1"/>
</dbReference>
<evidence type="ECO:0000256" key="6">
    <source>
        <dbReference type="ARBA" id="ARBA00022801"/>
    </source>
</evidence>
<dbReference type="PANTHER" id="PTHR15162:SF5">
    <property type="entry name" value="N-ACYL-AROMATIC-L-AMINO ACID AMIDOHYDROLASE (CARBOXYLATE-FORMING)"/>
    <property type="match status" value="1"/>
</dbReference>
<evidence type="ECO:0000256" key="4">
    <source>
        <dbReference type="ARBA" id="ARBA00022490"/>
    </source>
</evidence>
<dbReference type="PIRSF" id="PIRSF018001">
    <property type="entry name" value="Aspartoacylase"/>
    <property type="match status" value="1"/>
</dbReference>
<dbReference type="InterPro" id="IPR050178">
    <property type="entry name" value="AspA/AstE_fam"/>
</dbReference>
<dbReference type="SUPFAM" id="SSF53187">
    <property type="entry name" value="Zn-dependent exopeptidases"/>
    <property type="match status" value="1"/>
</dbReference>
<dbReference type="GO" id="GO:0016324">
    <property type="term" value="C:apical plasma membrane"/>
    <property type="evidence" value="ECO:0007669"/>
    <property type="project" value="UniProtKB-SubCell"/>
</dbReference>
<feature type="domain" description="Succinylglutamate desuccinylase/Aspartoacylase catalytic" evidence="16">
    <location>
        <begin position="13"/>
        <end position="206"/>
    </location>
</feature>
<keyword evidence="5 14" id="KW-0479">Metal-binding</keyword>
<evidence type="ECO:0000313" key="18">
    <source>
        <dbReference type="RefSeq" id="XP_030643864.1"/>
    </source>
</evidence>
<accession>A0A6J2WHS3</accession>
<dbReference type="Gene3D" id="2.20.25.160">
    <property type="match status" value="1"/>
</dbReference>
<dbReference type="FunFam" id="3.40.630.10:FF:000025">
    <property type="entry name" value="aspartoacylase"/>
    <property type="match status" value="1"/>
</dbReference>
<dbReference type="InParanoid" id="A0A6J2WHS3"/>
<evidence type="ECO:0000256" key="9">
    <source>
        <dbReference type="ARBA" id="ARBA00034807"/>
    </source>
</evidence>
<dbReference type="AlphaFoldDB" id="A0A6J2WHS3"/>
<protein>
    <recommendedName>
        <fullName evidence="9">N-acyl-aromatic-L-amino acid amidohydrolase</fullName>
        <ecNumber evidence="9">3.5.1.114</ecNumber>
    </recommendedName>
</protein>
<sequence>MMGEPVTLPGLARVAVCGGTHGNELSGLYVVREMERRRREEGDKVRTVSLTLVVSNPRAVEVCRRYVETDMNRCFTNAVLSSPVSDTTPYEVRRAQELNTLLGPKCSAQAVDLLCDLHNTTSNMGLCFICNSSTDWTILHIYKYIQSKLTDAPVRLLLIDIPLADSYSLDSMGKHGFSLEVGPQPHGVIRADIFNIMKQGVDLFLEWIDQFHSGVVFESFEVDAYVRKRSMDYPREPETRQITAAVHPQLQDRDFTLLNPGNPVFLTFSGETVRFDGEESLYPFFINECAYYEKGIAFHLAEKKTLRVPSVKVKKS</sequence>
<comment type="cofactor">
    <cofactor evidence="14">
        <name>Zn(2+)</name>
        <dbReference type="ChEBI" id="CHEBI:29105"/>
    </cofactor>
    <text evidence="14">Binds 1 zinc ion per subunit.</text>
</comment>
<evidence type="ECO:0000259" key="16">
    <source>
        <dbReference type="Pfam" id="PF24827"/>
    </source>
</evidence>
<reference evidence="17" key="1">
    <citation type="submission" date="2024-06" db="UniProtKB">
        <authorList>
            <consortium name="RefSeq"/>
        </authorList>
    </citation>
    <scope>NUCLEOTIDE SEQUENCE [LARGE SCALE GENOMIC DNA]</scope>
</reference>
<name>A0A6J2WHS3_CHACN</name>
<keyword evidence="7 14" id="KW-0862">Zinc</keyword>
<evidence type="ECO:0000256" key="3">
    <source>
        <dbReference type="ARBA" id="ARBA00022475"/>
    </source>
</evidence>
<dbReference type="InterPro" id="IPR007036">
    <property type="entry name" value="Aste_AspA_hybrid_dom"/>
</dbReference>
<comment type="subcellular location">
    <subcellularLocation>
        <location evidence="10">Apical cell membrane</location>
        <topology evidence="10">Peripheral membrane protein</topology>
    </subcellularLocation>
    <subcellularLocation>
        <location evidence="1">Cytoplasm</location>
    </subcellularLocation>
</comment>
<evidence type="ECO:0000256" key="7">
    <source>
        <dbReference type="ARBA" id="ARBA00022833"/>
    </source>
</evidence>
<keyword evidence="6" id="KW-0378">Hydrolase</keyword>
<dbReference type="CDD" id="cd06909">
    <property type="entry name" value="M14_ASPA"/>
    <property type="match status" value="1"/>
</dbReference>
<proteinExistence type="inferred from homology"/>
<evidence type="ECO:0000259" key="15">
    <source>
        <dbReference type="Pfam" id="PF04952"/>
    </source>
</evidence>
<keyword evidence="8" id="KW-0472">Membrane</keyword>
<comment type="similarity">
    <text evidence="2">Belongs to the AspA/AstE family. Aspartoacylase subfamily.</text>
</comment>
<dbReference type="InterPro" id="IPR016708">
    <property type="entry name" value="Aspartoacylase"/>
</dbReference>
<dbReference type="NCBIfam" id="NF002601">
    <property type="entry name" value="PRK02259.1"/>
    <property type="match status" value="1"/>
</dbReference>
<keyword evidence="17" id="KW-1185">Reference proteome</keyword>
<dbReference type="Pfam" id="PF04952">
    <property type="entry name" value="AstE_AspA_hybrid"/>
    <property type="match status" value="1"/>
</dbReference>
<dbReference type="GO" id="GO:0004046">
    <property type="term" value="F:aminoacylase activity"/>
    <property type="evidence" value="ECO:0007669"/>
    <property type="project" value="TreeGrafter"/>
</dbReference>
<feature type="active site" description="Proton donor/acceptor" evidence="13">
    <location>
        <position position="180"/>
    </location>
</feature>
<dbReference type="InterPro" id="IPR055438">
    <property type="entry name" value="AstE_AspA_cat"/>
</dbReference>
<dbReference type="PANTHER" id="PTHR15162">
    <property type="entry name" value="ASPARTOACYLASE"/>
    <property type="match status" value="1"/>
</dbReference>